<dbReference type="CDD" id="cd08561">
    <property type="entry name" value="GDPD_cytoplasmic_ScUgpQ2_like"/>
    <property type="match status" value="1"/>
</dbReference>
<evidence type="ECO:0000256" key="2">
    <source>
        <dbReference type="SAM" id="SignalP"/>
    </source>
</evidence>
<dbReference type="Gene3D" id="3.20.20.190">
    <property type="entry name" value="Phosphatidylinositol (PI) phosphodiesterase"/>
    <property type="match status" value="1"/>
</dbReference>
<accession>F4QF58</accession>
<dbReference type="OMA" id="EENHTCI"/>
<dbReference type="PANTHER" id="PTHR43805:SF1">
    <property type="entry name" value="GP-PDE DOMAIN-CONTAINING PROTEIN"/>
    <property type="match status" value="1"/>
</dbReference>
<feature type="transmembrane region" description="Helical" evidence="1">
    <location>
        <begin position="362"/>
        <end position="385"/>
    </location>
</feature>
<feature type="domain" description="GP-PDE" evidence="3">
    <location>
        <begin position="52"/>
        <end position="324"/>
    </location>
</feature>
<keyword evidence="1" id="KW-1133">Transmembrane helix</keyword>
<keyword evidence="1" id="KW-0812">Transmembrane</keyword>
<feature type="chain" id="PRO_5003320193" description="GP-PDE domain-containing protein" evidence="2">
    <location>
        <begin position="19"/>
        <end position="425"/>
    </location>
</feature>
<evidence type="ECO:0000259" key="3">
    <source>
        <dbReference type="PROSITE" id="PS51704"/>
    </source>
</evidence>
<dbReference type="SUPFAM" id="SSF51695">
    <property type="entry name" value="PLC-like phosphodiesterases"/>
    <property type="match status" value="1"/>
</dbReference>
<dbReference type="Pfam" id="PF03009">
    <property type="entry name" value="GDPD"/>
    <property type="match status" value="1"/>
</dbReference>
<dbReference type="GO" id="GO:0008081">
    <property type="term" value="F:phosphoric diester hydrolase activity"/>
    <property type="evidence" value="ECO:0007669"/>
    <property type="project" value="InterPro"/>
</dbReference>
<dbReference type="InterPro" id="IPR017946">
    <property type="entry name" value="PLC-like_Pdiesterase_TIM-brl"/>
</dbReference>
<keyword evidence="5" id="KW-1185">Reference proteome</keyword>
<dbReference type="STRING" id="1054147.F4QF58"/>
<dbReference type="GeneID" id="14865707"/>
<dbReference type="Proteomes" id="UP000007797">
    <property type="component" value="Unassembled WGS sequence"/>
</dbReference>
<dbReference type="PANTHER" id="PTHR43805">
    <property type="entry name" value="GLYCEROPHOSPHORYL DIESTER PHOSPHODIESTERASE"/>
    <property type="match status" value="1"/>
</dbReference>
<dbReference type="InterPro" id="IPR030395">
    <property type="entry name" value="GP_PDE_dom"/>
</dbReference>
<organism evidence="4 5">
    <name type="scientific">Cavenderia fasciculata</name>
    <name type="common">Slime mold</name>
    <name type="synonym">Dictyostelium fasciculatum</name>
    <dbReference type="NCBI Taxonomy" id="261658"/>
    <lineage>
        <taxon>Eukaryota</taxon>
        <taxon>Amoebozoa</taxon>
        <taxon>Evosea</taxon>
        <taxon>Eumycetozoa</taxon>
        <taxon>Dictyostelia</taxon>
        <taxon>Acytosteliales</taxon>
        <taxon>Cavenderiaceae</taxon>
        <taxon>Cavenderia</taxon>
    </lineage>
</organism>
<dbReference type="AlphaFoldDB" id="F4QF58"/>
<evidence type="ECO:0000256" key="1">
    <source>
        <dbReference type="SAM" id="Phobius"/>
    </source>
</evidence>
<dbReference type="GO" id="GO:0006629">
    <property type="term" value="P:lipid metabolic process"/>
    <property type="evidence" value="ECO:0007669"/>
    <property type="project" value="InterPro"/>
</dbReference>
<dbReference type="KEGG" id="dfa:DFA_11981"/>
<dbReference type="RefSeq" id="XP_004350920.1">
    <property type="nucleotide sequence ID" value="XM_004350869.1"/>
</dbReference>
<sequence length="425" mass="48023">MKGSTIKLIIYILLTVVGLSIYQVNHDGKSPRGYFEPLYSSLHTSGASINRTLIMAHRGSRYIVPENTILAFQTALDLGTDVIETDVRLSKDGHLVIFHDKLLDRVTNINGDVEDHTLAELRACDAGYRFSPDNGTSTPFRGRGLKVPTMREVFETLPTTTSLNIEIKEDDIKVAESLWRELERAFKELGRPHRSVVVSCRFCEPTAHIRVLAREYMVKNGLSEMPITTSGCEREVTRFVILSQIYLAKLVYSVFPITSFEVFQVPTSSGPISLETGRFIDTAHYFGLHVHFWVINDAPEMKRVLGLGIEAIITDRPDIAIKVFKDAKLKPANFPVPKPLPSNHSGTYFIPLSDVEESHTCISFFCILLQRIHFIILALVLSFVFMKLYSAKSYIAAKSGLAKRKKNYILQKQQQQQSQQKKKTK</sequence>
<gene>
    <name evidence="4" type="ORF">DFA_11981</name>
</gene>
<dbReference type="EMBL" id="GL883029">
    <property type="protein sequence ID" value="EGG14212.1"/>
    <property type="molecule type" value="Genomic_DNA"/>
</dbReference>
<name>F4QF58_CACFS</name>
<protein>
    <recommendedName>
        <fullName evidence="3">GP-PDE domain-containing protein</fullName>
    </recommendedName>
</protein>
<keyword evidence="2" id="KW-0732">Signal</keyword>
<evidence type="ECO:0000313" key="5">
    <source>
        <dbReference type="Proteomes" id="UP000007797"/>
    </source>
</evidence>
<feature type="signal peptide" evidence="2">
    <location>
        <begin position="1"/>
        <end position="18"/>
    </location>
</feature>
<proteinExistence type="predicted"/>
<dbReference type="OrthoDB" id="197419at2759"/>
<dbReference type="PROSITE" id="PS51704">
    <property type="entry name" value="GP_PDE"/>
    <property type="match status" value="1"/>
</dbReference>
<evidence type="ECO:0000313" key="4">
    <source>
        <dbReference type="EMBL" id="EGG14212.1"/>
    </source>
</evidence>
<reference evidence="5" key="1">
    <citation type="journal article" date="2011" name="Genome Res.">
        <title>Phylogeny-wide analysis of social amoeba genomes highlights ancient origins for complex intercellular communication.</title>
        <authorList>
            <person name="Heidel A.J."/>
            <person name="Lawal H.M."/>
            <person name="Felder M."/>
            <person name="Schilde C."/>
            <person name="Helps N.R."/>
            <person name="Tunggal B."/>
            <person name="Rivero F."/>
            <person name="John U."/>
            <person name="Schleicher M."/>
            <person name="Eichinger L."/>
            <person name="Platzer M."/>
            <person name="Noegel A.A."/>
            <person name="Schaap P."/>
            <person name="Gloeckner G."/>
        </authorList>
    </citation>
    <scope>NUCLEOTIDE SEQUENCE [LARGE SCALE GENOMIC DNA]</scope>
    <source>
        <strain evidence="5">SH3</strain>
    </source>
</reference>
<keyword evidence="1" id="KW-0472">Membrane</keyword>